<feature type="compositionally biased region" description="Basic residues" evidence="1">
    <location>
        <begin position="617"/>
        <end position="627"/>
    </location>
</feature>
<dbReference type="EMBL" id="CDQK01000001">
    <property type="protein sequence ID" value="CEP21110.1"/>
    <property type="molecule type" value="Genomic_DNA"/>
</dbReference>
<evidence type="ECO:0000313" key="4">
    <source>
        <dbReference type="Proteomes" id="UP000038830"/>
    </source>
</evidence>
<keyword evidence="2" id="KW-0472">Membrane</keyword>
<protein>
    <submittedName>
        <fullName evidence="3">Uncharacterized protein</fullName>
    </submittedName>
</protein>
<feature type="compositionally biased region" description="Basic and acidic residues" evidence="1">
    <location>
        <begin position="628"/>
        <end position="643"/>
    </location>
</feature>
<reference evidence="4" key="1">
    <citation type="journal article" date="2015" name="J. Biotechnol.">
        <title>The structure of the Cyberlindnera jadinii genome and its relation to Candida utilis analyzed by the occurrence of single nucleotide polymorphisms.</title>
        <authorList>
            <person name="Rupp O."/>
            <person name="Brinkrolf K."/>
            <person name="Buerth C."/>
            <person name="Kunigo M."/>
            <person name="Schneider J."/>
            <person name="Jaenicke S."/>
            <person name="Goesmann A."/>
            <person name="Puehler A."/>
            <person name="Jaeger K.-E."/>
            <person name="Ernst J.F."/>
        </authorList>
    </citation>
    <scope>NUCLEOTIDE SEQUENCE [LARGE SCALE GENOMIC DNA]</scope>
    <source>
        <strain evidence="4">ATCC 18201 / CBS 1600 / BCRC 20928 / JCM 3617 / NBRC 0987 / NRRL Y-1542</strain>
    </source>
</reference>
<dbReference type="AlphaFoldDB" id="A0A0H5C010"/>
<evidence type="ECO:0000313" key="3">
    <source>
        <dbReference type="EMBL" id="CEP21110.1"/>
    </source>
</evidence>
<gene>
    <name evidence="3" type="ORF">BN1211_1132</name>
</gene>
<evidence type="ECO:0000256" key="2">
    <source>
        <dbReference type="SAM" id="Phobius"/>
    </source>
</evidence>
<feature type="compositionally biased region" description="Low complexity" evidence="1">
    <location>
        <begin position="1134"/>
        <end position="1143"/>
    </location>
</feature>
<feature type="compositionally biased region" description="Basic and acidic residues" evidence="1">
    <location>
        <begin position="588"/>
        <end position="605"/>
    </location>
</feature>
<evidence type="ECO:0000256" key="1">
    <source>
        <dbReference type="SAM" id="MobiDB-lite"/>
    </source>
</evidence>
<proteinExistence type="predicted"/>
<sequence length="1272" mass="145386">MTAIVGEGDDSWLPDNLADVLHSLVGKRSDVIQLFPNVVDDFTSDYDKLSSILEQFDMGQISGRESTPLPQTDSDIDLTDKLSQEEILSLITCTLTVITAYQMHNEVCSNSSYSWQCRCAYSRAYQLCYNNFPQSIIDIHVSDSIQRGVDWYCKSEIDVGDWEPPVNPNSLTPESSMERKLSQFESMRFIGKLLNVEKRFEEYASRIVFDFSVHQLDSERPRCLISDEDLKSYVSPLLNSCNIEELYRCNDRSRKSMCKDYINGSDACAYACCVEIQTAHCAQMHCTHSAPVRMLKKTANILCYKYSDSHSTLPFPDAGLMIQNTSSSEEHVKPQTEIELSNQYNIEPHMDAQVKWPDNGDDVKGRVMESQCWFEQFYPEYNTRTCDRDEVKNCIQEMIEKISNEPKYCPACQNDNSYDECRCACCFGRYFSTFCYDPLCYDIKEKLRYKKYVRSICKTKPDIKYLFARDNAEDEQSSILPIQRDDPDHEDVEIDLFAGFEPFSSQDNIPIDVNHPKNIQLESLENRQHSYLRSLSSHKQIYKRDVSKQSDNDLSAKFTKNAERLHKASSEGRKYLIAGAFTPKQNKKERFSVFDRKKDSKKSHDNIGSGNGSELKSRRRDKKRTKLKKVEKEIPYWGKSKDRSGRRHRTTKKKSQFNAQSDLGISKMNLLLSKHSRSYAHSLNEYPRNVVYKRDEAHSTTIPTLVPHTTMGTDQKTYKVIRTTLTSFIDHIPGSTECMLTTTTEYITLSHLTDTNSETTLEPTTEIEIPYPSPTKSKTLESSLITTAPLETKHHSMTDTQTLKNTVTVTDIETSTHTVIVPGKPTKTVTWADIVTLTETYTGTVTSTSTVKDEVIVTATMNDTVTITDIMTVNDSLTLTDTVTDMITLNNTVTVVDTVNLTETIRTTLQPTFTLIVSTLTSVETATVVSTIEPPVTTTYIFSEVTSIKTRLRPTTVTETEYESISTETTTYYDDTYTEEYYKRTVFRYKDVLTETVAEPTTLTSRISKTIYIPSTTVTEYEESDQTVTSIIMDTVTCYETEYDTVYRDTSVSILTTFEGTETTTEYKTTIYKYKKFAEVTTTTTATETETEDIVRTKWYPELTITEYDEVETTTRYKWYPKWETVYKTETSTTTETTTQTVTSLGIGRPTPTVGLRPREYTDADDDFVTVLEAVIIFVPSETGIQTGTMNPSLDLELPDDSTDLETILEEEASTIIKQEREPLELIANFNSTETHYFESTAPFQSFFVIWRAIIYMVCLFDIIDVPLFVQM</sequence>
<organism evidence="3 4">
    <name type="scientific">Cyberlindnera jadinii (strain ATCC 18201 / CBS 1600 / BCRC 20928 / JCM 3617 / NBRC 0987 / NRRL Y-1542)</name>
    <name type="common">Torula yeast</name>
    <name type="synonym">Candida utilis</name>
    <dbReference type="NCBI Taxonomy" id="983966"/>
    <lineage>
        <taxon>Eukaryota</taxon>
        <taxon>Fungi</taxon>
        <taxon>Dikarya</taxon>
        <taxon>Ascomycota</taxon>
        <taxon>Saccharomycotina</taxon>
        <taxon>Saccharomycetes</taxon>
        <taxon>Phaffomycetales</taxon>
        <taxon>Phaffomycetaceae</taxon>
        <taxon>Cyberlindnera</taxon>
    </lineage>
</organism>
<name>A0A0H5C010_CYBJN</name>
<keyword evidence="2" id="KW-1133">Transmembrane helix</keyword>
<accession>A0A0H5C010</accession>
<dbReference type="Proteomes" id="UP000038830">
    <property type="component" value="Unassembled WGS sequence"/>
</dbReference>
<feature type="transmembrane region" description="Helical" evidence="2">
    <location>
        <begin position="1249"/>
        <end position="1270"/>
    </location>
</feature>
<keyword evidence="2" id="KW-0812">Transmembrane</keyword>
<feature type="region of interest" description="Disordered" evidence="1">
    <location>
        <begin position="588"/>
        <end position="656"/>
    </location>
</feature>
<feature type="region of interest" description="Disordered" evidence="1">
    <location>
        <begin position="1134"/>
        <end position="1155"/>
    </location>
</feature>
<feature type="compositionally biased region" description="Basic residues" evidence="1">
    <location>
        <begin position="644"/>
        <end position="655"/>
    </location>
</feature>